<reference evidence="6 7" key="1">
    <citation type="submission" date="2013-08" db="EMBL/GenBank/DDBJ databases">
        <title>draft genome of Halomonas huanghegensis, strain BJGMM-B45T.</title>
        <authorList>
            <person name="Miao C."/>
            <person name="Wan Y."/>
            <person name="Jin W."/>
        </authorList>
    </citation>
    <scope>NUCLEOTIDE SEQUENCE [LARGE SCALE GENOMIC DNA]</scope>
    <source>
        <strain evidence="6 7">BJGMM-B45</strain>
    </source>
</reference>
<keyword evidence="2 5" id="KW-0812">Transmembrane</keyword>
<protein>
    <recommendedName>
        <fullName evidence="8">DoxX family protein</fullName>
    </recommendedName>
</protein>
<keyword evidence="7" id="KW-1185">Reference proteome</keyword>
<dbReference type="KEGG" id="hhu:AR456_16935"/>
<dbReference type="eggNOG" id="COG2259">
    <property type="taxonomic scope" value="Bacteria"/>
</dbReference>
<dbReference type="OrthoDB" id="6522672at2"/>
<evidence type="ECO:0000256" key="2">
    <source>
        <dbReference type="ARBA" id="ARBA00022692"/>
    </source>
</evidence>
<name>W1NBM5_9GAMM</name>
<dbReference type="RefSeq" id="WP_021818137.1">
    <property type="nucleotide sequence ID" value="NZ_AVBC01000019.1"/>
</dbReference>
<dbReference type="EMBL" id="AVBC01000019">
    <property type="protein sequence ID" value="ERL52305.1"/>
    <property type="molecule type" value="Genomic_DNA"/>
</dbReference>
<dbReference type="AlphaFoldDB" id="W1NBM5"/>
<feature type="transmembrane region" description="Helical" evidence="5">
    <location>
        <begin position="109"/>
        <end position="128"/>
    </location>
</feature>
<feature type="transmembrane region" description="Helical" evidence="5">
    <location>
        <begin position="52"/>
        <end position="72"/>
    </location>
</feature>
<keyword evidence="4 5" id="KW-0472">Membrane</keyword>
<dbReference type="GO" id="GO:0016020">
    <property type="term" value="C:membrane"/>
    <property type="evidence" value="ECO:0007669"/>
    <property type="project" value="UniProtKB-SubCell"/>
</dbReference>
<evidence type="ECO:0000256" key="1">
    <source>
        <dbReference type="ARBA" id="ARBA00004141"/>
    </source>
</evidence>
<evidence type="ECO:0000313" key="6">
    <source>
        <dbReference type="EMBL" id="ERL52305.1"/>
    </source>
</evidence>
<dbReference type="Proteomes" id="UP000019113">
    <property type="component" value="Unassembled WGS sequence"/>
</dbReference>
<gene>
    <name evidence="6" type="ORF">BJB45_10075</name>
</gene>
<dbReference type="PATRIC" id="fig|1178482.3.peg.1178"/>
<organism evidence="6 7">
    <name type="scientific">Halomonas huangheensis</name>
    <dbReference type="NCBI Taxonomy" id="1178482"/>
    <lineage>
        <taxon>Bacteria</taxon>
        <taxon>Pseudomonadati</taxon>
        <taxon>Pseudomonadota</taxon>
        <taxon>Gammaproteobacteria</taxon>
        <taxon>Oceanospirillales</taxon>
        <taxon>Halomonadaceae</taxon>
        <taxon>Halomonas</taxon>
    </lineage>
</organism>
<evidence type="ECO:0000313" key="7">
    <source>
        <dbReference type="Proteomes" id="UP000019113"/>
    </source>
</evidence>
<dbReference type="Pfam" id="PF07681">
    <property type="entry name" value="DoxX"/>
    <property type="match status" value="1"/>
</dbReference>
<evidence type="ECO:0000256" key="4">
    <source>
        <dbReference type="ARBA" id="ARBA00023136"/>
    </source>
</evidence>
<feature type="transmembrane region" description="Helical" evidence="5">
    <location>
        <begin position="77"/>
        <end position="97"/>
    </location>
</feature>
<proteinExistence type="predicted"/>
<evidence type="ECO:0000256" key="3">
    <source>
        <dbReference type="ARBA" id="ARBA00022989"/>
    </source>
</evidence>
<comment type="caution">
    <text evidence="6">The sequence shown here is derived from an EMBL/GenBank/DDBJ whole genome shotgun (WGS) entry which is preliminary data.</text>
</comment>
<evidence type="ECO:0000256" key="5">
    <source>
        <dbReference type="SAM" id="Phobius"/>
    </source>
</evidence>
<dbReference type="STRING" id="1178482.AR456_16935"/>
<comment type="subcellular location">
    <subcellularLocation>
        <location evidence="1">Membrane</location>
        <topology evidence="1">Multi-pass membrane protein</topology>
    </subcellularLocation>
</comment>
<accession>W1NBM5</accession>
<keyword evidence="3 5" id="KW-1133">Transmembrane helix</keyword>
<evidence type="ECO:0008006" key="8">
    <source>
        <dbReference type="Google" id="ProtNLM"/>
    </source>
</evidence>
<dbReference type="InterPro" id="IPR032808">
    <property type="entry name" value="DoxX"/>
</dbReference>
<feature type="transmembrane region" description="Helical" evidence="5">
    <location>
        <begin position="12"/>
        <end position="32"/>
    </location>
</feature>
<sequence>MQRVIDGALDHLSPWAIARTLLVAIFMAAGVLRITHPQVVVDEMRAAGLEPAALLNMVVAINLLVAAVLILLERLLWLGAAVQLVFLVLIAVVVHQYCKLPGSPLRLTVMFAIEHLTAIGGLLAVAMISHLRQLMGIAPHHFPSEMEPCQQEIPLQERSRRGGPSG</sequence>